<keyword evidence="1 2" id="KW-0175">Coiled coil</keyword>
<dbReference type="PANTHER" id="PTHR46236">
    <property type="entry name" value="TRAF-LIKE SUPERFAMILY PROTEIN"/>
    <property type="match status" value="1"/>
</dbReference>
<dbReference type="Gene3D" id="2.60.210.10">
    <property type="entry name" value="Apoptosis, Tumor Necrosis Factor Receptor Associated Protein 2, Chain A"/>
    <property type="match status" value="1"/>
</dbReference>
<dbReference type="Proteomes" id="UP000029121">
    <property type="component" value="Unassembled WGS sequence"/>
</dbReference>
<dbReference type="CDD" id="cd00121">
    <property type="entry name" value="MATH"/>
    <property type="match status" value="1"/>
</dbReference>
<dbReference type="eggNOG" id="KOG1987">
    <property type="taxonomic scope" value="Eukaryota"/>
</dbReference>
<dbReference type="PANTHER" id="PTHR46236:SF2">
    <property type="entry name" value="PHOSPHOLIPASE-LIKE PROTEIN (PEARLI 4) FAMILY PROTEIN"/>
    <property type="match status" value="1"/>
</dbReference>
<feature type="domain" description="MATH" evidence="3">
    <location>
        <begin position="1"/>
        <end position="120"/>
    </location>
</feature>
<dbReference type="InterPro" id="IPR050804">
    <property type="entry name" value="MCC"/>
</dbReference>
<dbReference type="Pfam" id="PF22486">
    <property type="entry name" value="MATH_2"/>
    <property type="match status" value="1"/>
</dbReference>
<dbReference type="PROSITE" id="PS50144">
    <property type="entry name" value="MATH"/>
    <property type="match status" value="1"/>
</dbReference>
<feature type="coiled-coil region" evidence="2">
    <location>
        <begin position="251"/>
        <end position="285"/>
    </location>
</feature>
<dbReference type="InterPro" id="IPR002083">
    <property type="entry name" value="MATH/TRAF_dom"/>
</dbReference>
<reference evidence="5" key="1">
    <citation type="journal article" date="2013" name="Nat. Genet.">
        <title>The Capsella rubella genome and the genomic consequences of rapid mating system evolution.</title>
        <authorList>
            <person name="Slotte T."/>
            <person name="Hazzouri K.M."/>
            <person name="Agren J.A."/>
            <person name="Koenig D."/>
            <person name="Maumus F."/>
            <person name="Guo Y.L."/>
            <person name="Steige K."/>
            <person name="Platts A.E."/>
            <person name="Escobar J.S."/>
            <person name="Newman L.K."/>
            <person name="Wang W."/>
            <person name="Mandakova T."/>
            <person name="Vello E."/>
            <person name="Smith L.M."/>
            <person name="Henz S.R."/>
            <person name="Steffen J."/>
            <person name="Takuno S."/>
            <person name="Brandvain Y."/>
            <person name="Coop G."/>
            <person name="Andolfatto P."/>
            <person name="Hu T.T."/>
            <person name="Blanchette M."/>
            <person name="Clark R.M."/>
            <person name="Quesneville H."/>
            <person name="Nordborg M."/>
            <person name="Gaut B.S."/>
            <person name="Lysak M.A."/>
            <person name="Jenkins J."/>
            <person name="Grimwood J."/>
            <person name="Chapman J."/>
            <person name="Prochnik S."/>
            <person name="Shu S."/>
            <person name="Rokhsar D."/>
            <person name="Schmutz J."/>
            <person name="Weigel D."/>
            <person name="Wright S.I."/>
        </authorList>
    </citation>
    <scope>NUCLEOTIDE SEQUENCE [LARGE SCALE GENOMIC DNA]</scope>
    <source>
        <strain evidence="5">cv. Monte Gargano</strain>
    </source>
</reference>
<evidence type="ECO:0000313" key="4">
    <source>
        <dbReference type="EMBL" id="EOA26137.1"/>
    </source>
</evidence>
<dbReference type="SUPFAM" id="SSF49599">
    <property type="entry name" value="TRAF domain-like"/>
    <property type="match status" value="1"/>
</dbReference>
<dbReference type="AlphaFoldDB" id="R0FTF8"/>
<accession>R0FTF8</accession>
<keyword evidence="5" id="KW-1185">Reference proteome</keyword>
<evidence type="ECO:0000313" key="5">
    <source>
        <dbReference type="Proteomes" id="UP000029121"/>
    </source>
</evidence>
<evidence type="ECO:0000256" key="1">
    <source>
        <dbReference type="ARBA" id="ARBA00023054"/>
    </source>
</evidence>
<dbReference type="InterPro" id="IPR008974">
    <property type="entry name" value="TRAF-like"/>
</dbReference>
<organism evidence="4 5">
    <name type="scientific">Capsella rubella</name>
    <dbReference type="NCBI Taxonomy" id="81985"/>
    <lineage>
        <taxon>Eukaryota</taxon>
        <taxon>Viridiplantae</taxon>
        <taxon>Streptophyta</taxon>
        <taxon>Embryophyta</taxon>
        <taxon>Tracheophyta</taxon>
        <taxon>Spermatophyta</taxon>
        <taxon>Magnoliopsida</taxon>
        <taxon>eudicotyledons</taxon>
        <taxon>Gunneridae</taxon>
        <taxon>Pentapetalae</taxon>
        <taxon>rosids</taxon>
        <taxon>malvids</taxon>
        <taxon>Brassicales</taxon>
        <taxon>Brassicaceae</taxon>
        <taxon>Camelineae</taxon>
        <taxon>Capsella</taxon>
    </lineage>
</organism>
<proteinExistence type="predicted"/>
<dbReference type="Pfam" id="PF05278">
    <property type="entry name" value="PEARLI-4"/>
    <property type="match status" value="1"/>
</dbReference>
<evidence type="ECO:0000256" key="2">
    <source>
        <dbReference type="SAM" id="Coils"/>
    </source>
</evidence>
<evidence type="ECO:0000259" key="3">
    <source>
        <dbReference type="PROSITE" id="PS50144"/>
    </source>
</evidence>
<name>R0FTF8_9BRAS</name>
<gene>
    <name evidence="4" type="ORF">CARUB_v10019570mg</name>
</gene>
<sequence>MADQGGYKRFGWVIKDMQFLIGDSKWRLVAHPTGIYSGYFSLFLEVAPGLLPLRWRRYVDYRFTLVNHLSETYSIHKRGWHWFDKDAVIWGFRDMIPVISLIALNSGFLLNGELLIIAEVDVLEVTDTLSTPLYVAEISDNNEQRTPDDSSSSEDLQNKDDVTIEVNGFQVLSSQVDQVKAIFEKHPDLTWDFSLKNQQIKNAYMNALLELIKTLCKSSKELTVEDLKKADNTLSDLTKAGLNLNWLRKKLDQALEKQIEYDTRIRELEKHVKKRKLALAEVEADLEKEKAAASASLMSFD</sequence>
<dbReference type="InterPro" id="IPR007942">
    <property type="entry name" value="PLipase-like"/>
</dbReference>
<protein>
    <recommendedName>
        <fullName evidence="3">MATH domain-containing protein</fullName>
    </recommendedName>
</protein>
<dbReference type="EMBL" id="KB870809">
    <property type="protein sequence ID" value="EOA26137.1"/>
    <property type="molecule type" value="Genomic_DNA"/>
</dbReference>